<dbReference type="PANTHER" id="PTHR43844:SF2">
    <property type="entry name" value="SYNTHASE, VITAMIN-B12 INDEPENDENT, PUTATIVE (AFU_ORTHOLOGUE AFUA_3G12060)-RELATED"/>
    <property type="match status" value="1"/>
</dbReference>
<gene>
    <name evidence="2" type="primary">metE2</name>
    <name evidence="2" type="ORF">AArcSl_0741</name>
</gene>
<protein>
    <submittedName>
        <fullName evidence="2">5-methyltetrahydropteroyltriglutamate--homocysteine methyltransferase</fullName>
        <ecNumber evidence="2">2.1.1.14</ecNumber>
    </submittedName>
</protein>
<organism evidence="2 3">
    <name type="scientific">Halalkaliarchaeum desulfuricum</name>
    <dbReference type="NCBI Taxonomy" id="2055893"/>
    <lineage>
        <taxon>Archaea</taxon>
        <taxon>Methanobacteriati</taxon>
        <taxon>Methanobacteriota</taxon>
        <taxon>Stenosarchaea group</taxon>
        <taxon>Halobacteria</taxon>
        <taxon>Halobacteriales</taxon>
        <taxon>Haloferacaceae</taxon>
        <taxon>Halalkaliarchaeum</taxon>
    </lineage>
</organism>
<dbReference type="EC" id="2.1.1.14" evidence="2"/>
<dbReference type="GO" id="GO:0032259">
    <property type="term" value="P:methylation"/>
    <property type="evidence" value="ECO:0007669"/>
    <property type="project" value="UniProtKB-KW"/>
</dbReference>
<evidence type="ECO:0000313" key="2">
    <source>
        <dbReference type="EMBL" id="AUX08388.1"/>
    </source>
</evidence>
<dbReference type="InterPro" id="IPR002629">
    <property type="entry name" value="Met_Synth_C/arc"/>
</dbReference>
<keyword evidence="2" id="KW-0489">Methyltransferase</keyword>
<proteinExistence type="predicted"/>
<dbReference type="Gene3D" id="3.20.20.210">
    <property type="match status" value="1"/>
</dbReference>
<accession>A0A343TH16</accession>
<dbReference type="KEGG" id="hdf:AArcSl_0741"/>
<dbReference type="PANTHER" id="PTHR43844">
    <property type="entry name" value="METHIONINE SYNTHASE"/>
    <property type="match status" value="1"/>
</dbReference>
<dbReference type="EMBL" id="CP025066">
    <property type="protein sequence ID" value="AUX08388.1"/>
    <property type="molecule type" value="Genomic_DNA"/>
</dbReference>
<dbReference type="Proteomes" id="UP000263012">
    <property type="component" value="Chromosome"/>
</dbReference>
<dbReference type="GO" id="GO:0003871">
    <property type="term" value="F:5-methyltetrahydropteroyltriglutamate-homocysteine S-methyltransferase activity"/>
    <property type="evidence" value="ECO:0007669"/>
    <property type="project" value="UniProtKB-EC"/>
</dbReference>
<keyword evidence="2" id="KW-0808">Transferase</keyword>
<dbReference type="AlphaFoldDB" id="A0A343TH16"/>
<dbReference type="GO" id="GO:0008270">
    <property type="term" value="F:zinc ion binding"/>
    <property type="evidence" value="ECO:0007669"/>
    <property type="project" value="InterPro"/>
</dbReference>
<keyword evidence="3" id="KW-1185">Reference proteome</keyword>
<dbReference type="Pfam" id="PF01717">
    <property type="entry name" value="Meth_synt_2"/>
    <property type="match status" value="1"/>
</dbReference>
<sequence>MKVLLKRIIINKIMRDTIKTTHVGSLPRPAGLRELLSGSDTPDPVDLDAAVTDAVRAVVRRQAEVGIDIANDGEQGRMAYSVGVTDRLTGYGDRYADRELPADLAEYPDFAEELFGDIENIGGPVATGPIEYVGGEELRHELSRFDEAVGAEDATFSGQFHTAPSPGAVLRFTESEYHDSIESYLFDLADALATEYELIVESGRTLQIDAPELLAAFTITYRDAGLEEFREAIRTYVEAINRALSDVDADEIRLHACWGNYPGPHHHDVDLVDVISEFYEADVGGLIVEGANPRHQHAFEAFVEHPLPDGWTLVPGVIDVKTNVVEHPEVVANRLERFADAVDDLSRLMAAPDCGFETVLGADFVHPEIAWKKLESLVEGAEIASRRL</sequence>
<feature type="domain" description="Cobalamin-independent methionine synthase MetE C-terminal/archaeal" evidence="1">
    <location>
        <begin position="169"/>
        <end position="359"/>
    </location>
</feature>
<dbReference type="InterPro" id="IPR038071">
    <property type="entry name" value="UROD/MetE-like_sf"/>
</dbReference>
<evidence type="ECO:0000313" key="3">
    <source>
        <dbReference type="Proteomes" id="UP000263012"/>
    </source>
</evidence>
<evidence type="ECO:0000259" key="1">
    <source>
        <dbReference type="Pfam" id="PF01717"/>
    </source>
</evidence>
<dbReference type="GO" id="GO:0009086">
    <property type="term" value="P:methionine biosynthetic process"/>
    <property type="evidence" value="ECO:0007669"/>
    <property type="project" value="InterPro"/>
</dbReference>
<reference evidence="3" key="1">
    <citation type="submission" date="2017-11" db="EMBL/GenBank/DDBJ databases">
        <title>Phenotypic and genomic properties of facultatively anaerobic sulfur-reducing natronoarchaea from hypersaline soda lakes.</title>
        <authorList>
            <person name="Sorokin D.Y."/>
            <person name="Kublanov I.V."/>
            <person name="Roman P."/>
            <person name="Sinninghe Damste J.S."/>
            <person name="Golyshin P.N."/>
            <person name="Rojo D."/>
            <person name="Ciordia S."/>
            <person name="Mena M.D.C."/>
            <person name="Ferrer M."/>
            <person name="Messina E."/>
            <person name="Smedile F."/>
            <person name="La Spada G."/>
            <person name="La Cono V."/>
            <person name="Yakimov M.M."/>
        </authorList>
    </citation>
    <scope>NUCLEOTIDE SEQUENCE [LARGE SCALE GENOMIC DNA]</scope>
    <source>
        <strain evidence="3">AArc-Sl</strain>
    </source>
</reference>
<dbReference type="SUPFAM" id="SSF51726">
    <property type="entry name" value="UROD/MetE-like"/>
    <property type="match status" value="1"/>
</dbReference>
<name>A0A343TH16_9EURY</name>